<evidence type="ECO:0000313" key="2">
    <source>
        <dbReference type="EMBL" id="NML44297.1"/>
    </source>
</evidence>
<proteinExistence type="predicted"/>
<reference evidence="2 3" key="1">
    <citation type="submission" date="2020-04" db="EMBL/GenBank/DDBJ databases">
        <title>Ramlibacter sp. G-1-2-2 isolated from soil.</title>
        <authorList>
            <person name="Dahal R.H."/>
        </authorList>
    </citation>
    <scope>NUCLEOTIDE SEQUENCE [LARGE SCALE GENOMIC DNA]</scope>
    <source>
        <strain evidence="2 3">G-1-2-2</strain>
    </source>
</reference>
<dbReference type="PIRSF" id="PIRSF000429">
    <property type="entry name" value="Ac-CoA_Ac_transf"/>
    <property type="match status" value="1"/>
</dbReference>
<feature type="domain" description="Thiolase C-terminal" evidence="1">
    <location>
        <begin position="268"/>
        <end position="391"/>
    </location>
</feature>
<dbReference type="CDD" id="cd00829">
    <property type="entry name" value="SCP-x_thiolase"/>
    <property type="match status" value="1"/>
</dbReference>
<dbReference type="Proteomes" id="UP000541185">
    <property type="component" value="Unassembled WGS sequence"/>
</dbReference>
<dbReference type="Gene3D" id="3.40.47.10">
    <property type="match status" value="1"/>
</dbReference>
<protein>
    <recommendedName>
        <fullName evidence="1">Thiolase C-terminal domain-containing protein</fullName>
    </recommendedName>
</protein>
<dbReference type="EMBL" id="JABBFX010000001">
    <property type="protein sequence ID" value="NML44297.1"/>
    <property type="molecule type" value="Genomic_DNA"/>
</dbReference>
<accession>A0A848H1E6</accession>
<keyword evidence="3" id="KW-1185">Reference proteome</keyword>
<dbReference type="Pfam" id="PF22691">
    <property type="entry name" value="Thiolase_C_1"/>
    <property type="match status" value="1"/>
</dbReference>
<evidence type="ECO:0000313" key="3">
    <source>
        <dbReference type="Proteomes" id="UP000541185"/>
    </source>
</evidence>
<gene>
    <name evidence="2" type="ORF">HHL11_11085</name>
</gene>
<evidence type="ECO:0000259" key="1">
    <source>
        <dbReference type="Pfam" id="PF22691"/>
    </source>
</evidence>
<organism evidence="2 3">
    <name type="scientific">Ramlibacter agri</name>
    <dbReference type="NCBI Taxonomy" id="2728837"/>
    <lineage>
        <taxon>Bacteria</taxon>
        <taxon>Pseudomonadati</taxon>
        <taxon>Pseudomonadota</taxon>
        <taxon>Betaproteobacteria</taxon>
        <taxon>Burkholderiales</taxon>
        <taxon>Comamonadaceae</taxon>
        <taxon>Ramlibacter</taxon>
    </lineage>
</organism>
<dbReference type="InterPro" id="IPR016039">
    <property type="entry name" value="Thiolase-like"/>
</dbReference>
<dbReference type="RefSeq" id="WP_169418439.1">
    <property type="nucleotide sequence ID" value="NZ_JABBFX010000001.1"/>
</dbReference>
<dbReference type="SUPFAM" id="SSF53901">
    <property type="entry name" value="Thiolase-like"/>
    <property type="match status" value="2"/>
</dbReference>
<dbReference type="PANTHER" id="PTHR42870">
    <property type="entry name" value="ACETYL-COA C-ACETYLTRANSFERASE"/>
    <property type="match status" value="1"/>
</dbReference>
<dbReference type="AlphaFoldDB" id="A0A848H1E6"/>
<dbReference type="GO" id="GO:0003988">
    <property type="term" value="F:acetyl-CoA C-acyltransferase activity"/>
    <property type="evidence" value="ECO:0007669"/>
    <property type="project" value="UniProtKB-ARBA"/>
</dbReference>
<sequence>MSFPVHDLPRRLQPCIVGVGETRYTRRGGHNDTPELKLCLQAIHAAAADAGIHAGEIDGFASFGFERHEPAVVQTALAAPLLRYASIVWGGGGGGCSGAVMLAAMAVATGQCRYAVVYRSICQGQHERYGQFRERPLWGSYIAPYGLMSPGMMVALGYRRFMEESGSTAEDLCEVAMNSRANAQHNPRAVMKGKPLNREGYFGARMVADPFRLNDCCLETDGACAIIVAPREVAEKLQRPSVPILGAAMASGPRWSLGPMGSHNMPLEDYATINSREVAKAIYEQAGIGPGDIDVAQIYDAFTGLIPMALEDYGICGKGETSAFIQSGALRQGGRLPINTAGGLHSEAYLHGLNLIIEGVRQARGEAVLQVPNVRHCLVTSGGGTGQKSALVLGGA</sequence>
<dbReference type="PANTHER" id="PTHR42870:SF1">
    <property type="entry name" value="NON-SPECIFIC LIPID-TRANSFER PROTEIN-LIKE 2"/>
    <property type="match status" value="1"/>
</dbReference>
<dbReference type="InterPro" id="IPR002155">
    <property type="entry name" value="Thiolase"/>
</dbReference>
<dbReference type="InterPro" id="IPR055140">
    <property type="entry name" value="Thiolase_C_2"/>
</dbReference>
<name>A0A848H1E6_9BURK</name>
<comment type="caution">
    <text evidence="2">The sequence shown here is derived from an EMBL/GenBank/DDBJ whole genome shotgun (WGS) entry which is preliminary data.</text>
</comment>